<dbReference type="EMBL" id="JBBPBM010000013">
    <property type="protein sequence ID" value="KAK8561679.1"/>
    <property type="molecule type" value="Genomic_DNA"/>
</dbReference>
<organism evidence="3 4">
    <name type="scientific">Hibiscus sabdariffa</name>
    <name type="common">roselle</name>
    <dbReference type="NCBI Taxonomy" id="183260"/>
    <lineage>
        <taxon>Eukaryota</taxon>
        <taxon>Viridiplantae</taxon>
        <taxon>Streptophyta</taxon>
        <taxon>Embryophyta</taxon>
        <taxon>Tracheophyta</taxon>
        <taxon>Spermatophyta</taxon>
        <taxon>Magnoliopsida</taxon>
        <taxon>eudicotyledons</taxon>
        <taxon>Gunneridae</taxon>
        <taxon>Pentapetalae</taxon>
        <taxon>rosids</taxon>
        <taxon>malvids</taxon>
        <taxon>Malvales</taxon>
        <taxon>Malvaceae</taxon>
        <taxon>Malvoideae</taxon>
        <taxon>Hibiscus</taxon>
    </lineage>
</organism>
<feature type="domain" description="Alpha 1,4-glycosyltransferase" evidence="2">
    <location>
        <begin position="280"/>
        <end position="403"/>
    </location>
</feature>
<sequence length="413" mass="47226">MGNLFRKMRARNLFRMLFLRALKSPTVCNVSMLFAISAATVFFVVYENMVITNCYMFLEDVTTPGQMKGAGSENKDPLIPPFNATREERIDWFENQHKKLQLFESRSSITKFHDQVSVFHDGNCTMKYFMVWLSPAQSFGVREFSAVDSLFKASPNGCLIILSPSLDSRQGDQILKPLIDVGLKVVAITPDLPFLLKNTPAESWLDELKNGRQDPGSIPLSYNLSNLIRLAALYKYGGVYLDVDFIVLKDFMGLWNAIGAQSTSSITKKWTRINGAAMVFDEGHPILHDFLQEFAATYDGNKWGHNGPYLISRVIRRVENKPGYNLTVLPPKTFYPMDWTKIGRCFKKPDTESDQKWVEYMLVELERSTYAIHIWNHRTKELTIEEGSLMQRLISAHCVICHRIQNLKPIGSR</sequence>
<comment type="caution">
    <text evidence="3">The sequence shown here is derived from an EMBL/GenBank/DDBJ whole genome shotgun (WGS) entry which is preliminary data.</text>
</comment>
<dbReference type="PANTHER" id="PTHR46781:SF7">
    <property type="entry name" value="ALPHA 1,4-GLYCOSYLTRANSFERASE FAMILY PROTEIN"/>
    <property type="match status" value="1"/>
</dbReference>
<dbReference type="InterPro" id="IPR007577">
    <property type="entry name" value="GlycoTrfase_DXD_sugar-bd_CS"/>
</dbReference>
<dbReference type="InterPro" id="IPR044789">
    <property type="entry name" value="Put_A1-4-GlycosylTfrase_plant"/>
</dbReference>
<name>A0ABR2EJU6_9ROSI</name>
<evidence type="ECO:0000313" key="3">
    <source>
        <dbReference type="EMBL" id="KAK8561679.1"/>
    </source>
</evidence>
<keyword evidence="4" id="KW-1185">Reference proteome</keyword>
<dbReference type="Gene3D" id="3.90.550.20">
    <property type="match status" value="1"/>
</dbReference>
<dbReference type="Proteomes" id="UP001472677">
    <property type="component" value="Unassembled WGS sequence"/>
</dbReference>
<protein>
    <recommendedName>
        <fullName evidence="2">Alpha 1,4-glycosyltransferase domain-containing protein</fullName>
    </recommendedName>
</protein>
<feature type="transmembrane region" description="Helical" evidence="1">
    <location>
        <begin position="21"/>
        <end position="46"/>
    </location>
</feature>
<dbReference type="InterPro" id="IPR029044">
    <property type="entry name" value="Nucleotide-diphossugar_trans"/>
</dbReference>
<evidence type="ECO:0000313" key="4">
    <source>
        <dbReference type="Proteomes" id="UP001472677"/>
    </source>
</evidence>
<dbReference type="Pfam" id="PF04488">
    <property type="entry name" value="Gly_transf_sug"/>
    <property type="match status" value="1"/>
</dbReference>
<proteinExistence type="predicted"/>
<keyword evidence="1" id="KW-0812">Transmembrane</keyword>
<gene>
    <name evidence="3" type="ORF">V6N12_048743</name>
</gene>
<dbReference type="InterPro" id="IPR007652">
    <property type="entry name" value="A1-4-GlycosylTfrase_dom"/>
</dbReference>
<reference evidence="3 4" key="1">
    <citation type="journal article" date="2024" name="G3 (Bethesda)">
        <title>Genome assembly of Hibiscus sabdariffa L. provides insights into metabolisms of medicinal natural products.</title>
        <authorList>
            <person name="Kim T."/>
        </authorList>
    </citation>
    <scope>NUCLEOTIDE SEQUENCE [LARGE SCALE GENOMIC DNA]</scope>
    <source>
        <strain evidence="3">TK-2024</strain>
        <tissue evidence="3">Old leaves</tissue>
    </source>
</reference>
<evidence type="ECO:0000256" key="1">
    <source>
        <dbReference type="SAM" id="Phobius"/>
    </source>
</evidence>
<evidence type="ECO:0000259" key="2">
    <source>
        <dbReference type="Pfam" id="PF04572"/>
    </source>
</evidence>
<accession>A0ABR2EJU6</accession>
<dbReference type="Pfam" id="PF04572">
    <property type="entry name" value="Gb3_synth"/>
    <property type="match status" value="1"/>
</dbReference>
<dbReference type="PANTHER" id="PTHR46781">
    <property type="entry name" value="ALPHA 1,4-GLYCOSYLTRANSFERASE FAMILY PROTEIN"/>
    <property type="match status" value="1"/>
</dbReference>
<dbReference type="SUPFAM" id="SSF53448">
    <property type="entry name" value="Nucleotide-diphospho-sugar transferases"/>
    <property type="match status" value="1"/>
</dbReference>
<keyword evidence="1" id="KW-0472">Membrane</keyword>
<keyword evidence="1" id="KW-1133">Transmembrane helix</keyword>